<evidence type="ECO:0000256" key="1">
    <source>
        <dbReference type="SAM" id="Phobius"/>
    </source>
</evidence>
<reference evidence="2 3" key="1">
    <citation type="submission" date="2019-09" db="EMBL/GenBank/DDBJ databases">
        <title>Ecophysiology of the spiral-shaped methanotroph Methylospira mobilis as revealed by the complete genome sequence.</title>
        <authorList>
            <person name="Oshkin I.Y."/>
            <person name="Dedysh S.N."/>
            <person name="Miroshnikov K."/>
            <person name="Danilova O.V."/>
            <person name="Hakobyan A."/>
            <person name="Liesack W."/>
        </authorList>
    </citation>
    <scope>NUCLEOTIDE SEQUENCE [LARGE SCALE GENOMIC DNA]</scope>
    <source>
        <strain evidence="2 3">Shm1</strain>
    </source>
</reference>
<dbReference type="InterPro" id="IPR025333">
    <property type="entry name" value="DUF4239"/>
</dbReference>
<evidence type="ECO:0000313" key="3">
    <source>
        <dbReference type="Proteomes" id="UP000325755"/>
    </source>
</evidence>
<dbReference type="Pfam" id="PF14023">
    <property type="entry name" value="Bestrophin-like"/>
    <property type="match status" value="1"/>
</dbReference>
<feature type="transmembrane region" description="Helical" evidence="1">
    <location>
        <begin position="204"/>
        <end position="226"/>
    </location>
</feature>
<dbReference type="EMBL" id="CP044205">
    <property type="protein sequence ID" value="QFY44775.1"/>
    <property type="molecule type" value="Genomic_DNA"/>
</dbReference>
<proteinExistence type="predicted"/>
<sequence>MLNSYNRFTSTFKTIMTIYWIYDLPVWLFGLATVAIFVAFSVGGLLLSNDYIKRKFNTSESMNEAVSGYFGGITSLYGLLLGLVIVASWQYYDNASRLVSREEAAIGALYVDVGSYAEPQRTQMRETIKSYVNYIINNEWPAQAHGELLYGGRKILLDLQQSLLDVDLGDSRKQLIMAEAFQAYNKLIEAHRMRLDAVDDGLPVVLWIIVISGAALSVLISYFYHFTHFRSHLLMTTALAVLAGLMVFLAASVDNPFRGAVSVSPDAYHRLLETWASDSVSKAPSADEAQRSAGASIADH</sequence>
<dbReference type="AlphaFoldDB" id="A0A5Q0BLG2"/>
<feature type="transmembrane region" description="Helical" evidence="1">
    <location>
        <begin position="26"/>
        <end position="47"/>
    </location>
</feature>
<dbReference type="InParanoid" id="A0A5Q0BLG2"/>
<keyword evidence="1" id="KW-0472">Membrane</keyword>
<evidence type="ECO:0000313" key="2">
    <source>
        <dbReference type="EMBL" id="QFY44775.1"/>
    </source>
</evidence>
<accession>A0A5Q0BLG2</accession>
<keyword evidence="1" id="KW-0812">Transmembrane</keyword>
<keyword evidence="3" id="KW-1185">Reference proteome</keyword>
<dbReference type="Proteomes" id="UP000325755">
    <property type="component" value="Chromosome"/>
</dbReference>
<name>A0A5Q0BLG2_9GAMM</name>
<gene>
    <name evidence="2" type="ORF">F6R98_20855</name>
</gene>
<feature type="transmembrane region" description="Helical" evidence="1">
    <location>
        <begin position="68"/>
        <end position="92"/>
    </location>
</feature>
<keyword evidence="1" id="KW-1133">Transmembrane helix</keyword>
<dbReference type="OrthoDB" id="9776669at2"/>
<organism evidence="2 3">
    <name type="scientific">Candidatus Methylospira mobilis</name>
    <dbReference type="NCBI Taxonomy" id="1808979"/>
    <lineage>
        <taxon>Bacteria</taxon>
        <taxon>Pseudomonadati</taxon>
        <taxon>Pseudomonadota</taxon>
        <taxon>Gammaproteobacteria</taxon>
        <taxon>Methylococcales</taxon>
        <taxon>Methylococcaceae</taxon>
        <taxon>Candidatus Methylospira</taxon>
    </lineage>
</organism>
<feature type="transmembrane region" description="Helical" evidence="1">
    <location>
        <begin position="233"/>
        <end position="253"/>
    </location>
</feature>
<dbReference type="KEGG" id="mmob:F6R98_20855"/>
<protein>
    <submittedName>
        <fullName evidence="2">DUF4239 domain-containing protein</fullName>
    </submittedName>
</protein>